<keyword evidence="7" id="KW-0812">Transmembrane</keyword>
<feature type="domain" description="Glycosyltransferase 2-like" evidence="13">
    <location>
        <begin position="7"/>
        <end position="169"/>
    </location>
</feature>
<proteinExistence type="inferred from homology"/>
<comment type="caution">
    <text evidence="14">The sequence shown here is derived from an EMBL/GenBank/DDBJ whole genome shotgun (WGS) entry which is preliminary data.</text>
</comment>
<evidence type="ECO:0000256" key="11">
    <source>
        <dbReference type="ARBA" id="ARBA00023136"/>
    </source>
</evidence>
<keyword evidence="5" id="KW-0328">Glycosyltransferase</keyword>
<keyword evidence="15" id="KW-1185">Reference proteome</keyword>
<name>A0ABS1LCD3_9ACTN</name>
<evidence type="ECO:0000256" key="10">
    <source>
        <dbReference type="ARBA" id="ARBA00022989"/>
    </source>
</evidence>
<keyword evidence="9" id="KW-0735">Signal-anchor</keyword>
<dbReference type="PANTHER" id="PTHR10859">
    <property type="entry name" value="GLYCOSYL TRANSFERASE"/>
    <property type="match status" value="1"/>
</dbReference>
<accession>A0ABS1LCD3</accession>
<keyword evidence="11" id="KW-0472">Membrane</keyword>
<dbReference type="EMBL" id="JAERSG010000003">
    <property type="protein sequence ID" value="MBL0748191.1"/>
    <property type="molecule type" value="Genomic_DNA"/>
</dbReference>
<evidence type="ECO:0000313" key="15">
    <source>
        <dbReference type="Proteomes" id="UP000636918"/>
    </source>
</evidence>
<evidence type="ECO:0000256" key="6">
    <source>
        <dbReference type="ARBA" id="ARBA00022679"/>
    </source>
</evidence>
<dbReference type="RefSeq" id="WP_201936277.1">
    <property type="nucleotide sequence ID" value="NZ_JAERSG010000003.1"/>
</dbReference>
<evidence type="ECO:0000256" key="7">
    <source>
        <dbReference type="ARBA" id="ARBA00022692"/>
    </source>
</evidence>
<evidence type="ECO:0000256" key="3">
    <source>
        <dbReference type="ARBA" id="ARBA00006739"/>
    </source>
</evidence>
<dbReference type="Gene3D" id="3.90.550.10">
    <property type="entry name" value="Spore Coat Polysaccharide Biosynthesis Protein SpsA, Chain A"/>
    <property type="match status" value="1"/>
</dbReference>
<dbReference type="EC" id="2.4.1.117" evidence="4"/>
<dbReference type="SUPFAM" id="SSF53448">
    <property type="entry name" value="Nucleotide-diphospho-sugar transferases"/>
    <property type="match status" value="1"/>
</dbReference>
<dbReference type="PANTHER" id="PTHR10859:SF91">
    <property type="entry name" value="DOLICHYL-PHOSPHATE BETA-GLUCOSYLTRANSFERASE"/>
    <property type="match status" value="1"/>
</dbReference>
<comment type="subcellular location">
    <subcellularLocation>
        <location evidence="1">Endoplasmic reticulum membrane</location>
        <topology evidence="1">Single-pass membrane protein</topology>
    </subcellularLocation>
</comment>
<protein>
    <recommendedName>
        <fullName evidence="4">dolichyl-phosphate beta-glucosyltransferase</fullName>
        <ecNumber evidence="4">2.4.1.117</ecNumber>
    </recommendedName>
</protein>
<comment type="catalytic activity">
    <reaction evidence="12">
        <text>a di-trans,poly-cis-dolichyl phosphate + UDP-alpha-D-glucose = a di-trans,poly-cis-dolichyl beta-D-glucosyl phosphate + UDP</text>
        <dbReference type="Rhea" id="RHEA:15401"/>
        <dbReference type="Rhea" id="RHEA-COMP:19498"/>
        <dbReference type="Rhea" id="RHEA-COMP:19502"/>
        <dbReference type="ChEBI" id="CHEBI:57525"/>
        <dbReference type="ChEBI" id="CHEBI:57683"/>
        <dbReference type="ChEBI" id="CHEBI:58223"/>
        <dbReference type="ChEBI" id="CHEBI:58885"/>
        <dbReference type="EC" id="2.4.1.117"/>
    </reaction>
    <physiologicalReaction direction="left-to-right" evidence="12">
        <dbReference type="Rhea" id="RHEA:15402"/>
    </physiologicalReaction>
</comment>
<dbReference type="Proteomes" id="UP000636918">
    <property type="component" value="Unassembled WGS sequence"/>
</dbReference>
<dbReference type="Pfam" id="PF00535">
    <property type="entry name" value="Glycos_transf_2"/>
    <property type="match status" value="1"/>
</dbReference>
<dbReference type="CDD" id="cd04188">
    <property type="entry name" value="DPG_synthase"/>
    <property type="match status" value="1"/>
</dbReference>
<keyword evidence="6" id="KW-0808">Transferase</keyword>
<dbReference type="InterPro" id="IPR001173">
    <property type="entry name" value="Glyco_trans_2-like"/>
</dbReference>
<comment type="pathway">
    <text evidence="2">Protein modification; protein glycosylation.</text>
</comment>
<evidence type="ECO:0000256" key="4">
    <source>
        <dbReference type="ARBA" id="ARBA00012583"/>
    </source>
</evidence>
<keyword evidence="8" id="KW-0256">Endoplasmic reticulum</keyword>
<sequence>MISSLQIVVPAFNEAARLPSTIELLATWLRTDAPSWSGVEVIVVDNASTDGTADVARALSTPDLPVTVVHCARPGKGAAVRAGMLATTADLVGFVDADGATSFEALATAVSLIEGGDADVAIGSRAVTGSVTMMRHSALRERGAAVYRWSTARLVPGIRDTQCGFKMFRGRLAREIWADTRIDGFSFDVEVLGRAHLHGARVAEFPVTWVDVPGSTFSPARHGVESFRELAQIGLILRRASRTATVTPLVHAAPHPLHETPIADLALDA</sequence>
<comment type="similarity">
    <text evidence="3">Belongs to the glycosyltransferase 2 family.</text>
</comment>
<gene>
    <name evidence="14" type="ORF">JI751_11260</name>
</gene>
<evidence type="ECO:0000313" key="14">
    <source>
        <dbReference type="EMBL" id="MBL0748191.1"/>
    </source>
</evidence>
<evidence type="ECO:0000256" key="2">
    <source>
        <dbReference type="ARBA" id="ARBA00004922"/>
    </source>
</evidence>
<dbReference type="InterPro" id="IPR029044">
    <property type="entry name" value="Nucleotide-diphossugar_trans"/>
</dbReference>
<dbReference type="InterPro" id="IPR035518">
    <property type="entry name" value="DPG_synthase"/>
</dbReference>
<reference evidence="14 15" key="1">
    <citation type="submission" date="2021-01" db="EMBL/GenBank/DDBJ databases">
        <title>Genome seq and assembly of Nocardiodes sp. G10.</title>
        <authorList>
            <person name="Chhetri G."/>
        </authorList>
    </citation>
    <scope>NUCLEOTIDE SEQUENCE [LARGE SCALE GENOMIC DNA]</scope>
    <source>
        <strain evidence="14 15">G10</strain>
    </source>
</reference>
<organism evidence="14 15">
    <name type="scientific">Nocardioides baculatus</name>
    <dbReference type="NCBI Taxonomy" id="2801337"/>
    <lineage>
        <taxon>Bacteria</taxon>
        <taxon>Bacillati</taxon>
        <taxon>Actinomycetota</taxon>
        <taxon>Actinomycetes</taxon>
        <taxon>Propionibacteriales</taxon>
        <taxon>Nocardioidaceae</taxon>
        <taxon>Nocardioides</taxon>
    </lineage>
</organism>
<evidence type="ECO:0000256" key="12">
    <source>
        <dbReference type="ARBA" id="ARBA00045097"/>
    </source>
</evidence>
<evidence type="ECO:0000259" key="13">
    <source>
        <dbReference type="Pfam" id="PF00535"/>
    </source>
</evidence>
<keyword evidence="10" id="KW-1133">Transmembrane helix</keyword>
<evidence type="ECO:0000256" key="1">
    <source>
        <dbReference type="ARBA" id="ARBA00004389"/>
    </source>
</evidence>
<evidence type="ECO:0000256" key="9">
    <source>
        <dbReference type="ARBA" id="ARBA00022968"/>
    </source>
</evidence>
<evidence type="ECO:0000256" key="8">
    <source>
        <dbReference type="ARBA" id="ARBA00022824"/>
    </source>
</evidence>
<evidence type="ECO:0000256" key="5">
    <source>
        <dbReference type="ARBA" id="ARBA00022676"/>
    </source>
</evidence>